<feature type="compositionally biased region" description="Basic and acidic residues" evidence="1">
    <location>
        <begin position="9"/>
        <end position="25"/>
    </location>
</feature>
<evidence type="ECO:0000313" key="2">
    <source>
        <dbReference type="EMBL" id="KAG7327108.1"/>
    </source>
</evidence>
<evidence type="ECO:0000313" key="3">
    <source>
        <dbReference type="Proteomes" id="UP000824219"/>
    </source>
</evidence>
<accession>A0A9D3SPR1</accession>
<dbReference type="AlphaFoldDB" id="A0A9D3SPR1"/>
<organism evidence="2 3">
    <name type="scientific">Hemibagrus wyckioides</name>
    <dbReference type="NCBI Taxonomy" id="337641"/>
    <lineage>
        <taxon>Eukaryota</taxon>
        <taxon>Metazoa</taxon>
        <taxon>Chordata</taxon>
        <taxon>Craniata</taxon>
        <taxon>Vertebrata</taxon>
        <taxon>Euteleostomi</taxon>
        <taxon>Actinopterygii</taxon>
        <taxon>Neopterygii</taxon>
        <taxon>Teleostei</taxon>
        <taxon>Ostariophysi</taxon>
        <taxon>Siluriformes</taxon>
        <taxon>Bagridae</taxon>
        <taxon>Hemibagrus</taxon>
    </lineage>
</organism>
<gene>
    <name evidence="2" type="ORF">KOW79_008714</name>
</gene>
<dbReference type="EMBL" id="JAHKSW010000010">
    <property type="protein sequence ID" value="KAG7327108.1"/>
    <property type="molecule type" value="Genomic_DNA"/>
</dbReference>
<protein>
    <submittedName>
        <fullName evidence="2">Uncharacterized protein</fullName>
    </submittedName>
</protein>
<name>A0A9D3SPR1_9TELE</name>
<comment type="caution">
    <text evidence="2">The sequence shown here is derived from an EMBL/GenBank/DDBJ whole genome shotgun (WGS) entry which is preliminary data.</text>
</comment>
<keyword evidence="3" id="KW-1185">Reference proteome</keyword>
<evidence type="ECO:0000256" key="1">
    <source>
        <dbReference type="SAM" id="MobiDB-lite"/>
    </source>
</evidence>
<feature type="region of interest" description="Disordered" evidence="1">
    <location>
        <begin position="1"/>
        <end position="49"/>
    </location>
</feature>
<reference evidence="2 3" key="1">
    <citation type="submission" date="2021-06" db="EMBL/GenBank/DDBJ databases">
        <title>Chromosome-level genome assembly of the red-tail catfish (Hemibagrus wyckioides).</title>
        <authorList>
            <person name="Shao F."/>
        </authorList>
    </citation>
    <scope>NUCLEOTIDE SEQUENCE [LARGE SCALE GENOMIC DNA]</scope>
    <source>
        <strain evidence="2">EC202008001</strain>
        <tissue evidence="2">Blood</tissue>
    </source>
</reference>
<proteinExistence type="predicted"/>
<dbReference type="Proteomes" id="UP000824219">
    <property type="component" value="Linkage Group LG10"/>
</dbReference>
<sequence>MQQVNRTLENVRADRIDSREDDRHVQLAVSSGTRRGETLGSDSSPSGRVGLITHNRVLSHASTPKLNGELFNYLSILQQPADRST</sequence>